<dbReference type="PROSITE" id="PS51898">
    <property type="entry name" value="TYR_RECOMBINASE"/>
    <property type="match status" value="1"/>
</dbReference>
<accession>A0AAN7SA52</accession>
<organism evidence="5 6">
    <name type="scientific">Aquatica leii</name>
    <dbReference type="NCBI Taxonomy" id="1421715"/>
    <lineage>
        <taxon>Eukaryota</taxon>
        <taxon>Metazoa</taxon>
        <taxon>Ecdysozoa</taxon>
        <taxon>Arthropoda</taxon>
        <taxon>Hexapoda</taxon>
        <taxon>Insecta</taxon>
        <taxon>Pterygota</taxon>
        <taxon>Neoptera</taxon>
        <taxon>Endopterygota</taxon>
        <taxon>Coleoptera</taxon>
        <taxon>Polyphaga</taxon>
        <taxon>Elateriformia</taxon>
        <taxon>Elateroidea</taxon>
        <taxon>Lampyridae</taxon>
        <taxon>Luciolinae</taxon>
        <taxon>Aquatica</taxon>
    </lineage>
</organism>
<dbReference type="GO" id="GO:0015074">
    <property type="term" value="P:DNA integration"/>
    <property type="evidence" value="ECO:0007669"/>
    <property type="project" value="InterPro"/>
</dbReference>
<dbReference type="GO" id="GO:0003677">
    <property type="term" value="F:DNA binding"/>
    <property type="evidence" value="ECO:0007669"/>
    <property type="project" value="UniProtKB-KW"/>
</dbReference>
<comment type="caution">
    <text evidence="5">The sequence shown here is derived from an EMBL/GenBank/DDBJ whole genome shotgun (WGS) entry which is preliminary data.</text>
</comment>
<evidence type="ECO:0000313" key="5">
    <source>
        <dbReference type="EMBL" id="KAK4881191.1"/>
    </source>
</evidence>
<sequence length="379" mass="43672">MSNSENIDCTPPEVRQDANEALYELAYSKFVNWARTKKISNFTENVLLAYFQTYPNKKSLWATYSMLKACLILHDNVNISNYSKLIAFLKRETEHYQPKKSKVLEEEQIAKFINDAPNNDFLLMKVVLIMGVAEACRREELCKMALKDIEFKTDMISVTVPDTKTYTTRRFVIVDPKWISLLKEYKNIRAKYNQNQDRFFFTYHNGKCINSPVGINTFGKIPSLIASYLKLENSKEYTGHCLRRTSASMLANHGDDLVTLKRHGGWKSSTVAEGYIEESVSSRIATAQKLTAGTSSTGSGSSFEIPFHYCNFINCHLKKNVDHVRKVVSFLINIYTIYPKTILLCFMVKILYLKRINCFNRIDRNKINFVQNQKLMPGV</sequence>
<dbReference type="PANTHER" id="PTHR30349:SF41">
    <property type="entry name" value="INTEGRASE_RECOMBINASE PROTEIN MJ0367-RELATED"/>
    <property type="match status" value="1"/>
</dbReference>
<evidence type="ECO:0000313" key="6">
    <source>
        <dbReference type="Proteomes" id="UP001353858"/>
    </source>
</evidence>
<keyword evidence="3" id="KW-1133">Transmembrane helix</keyword>
<reference evidence="6" key="1">
    <citation type="submission" date="2023-01" db="EMBL/GenBank/DDBJ databases">
        <title>Key to firefly adult light organ development and bioluminescence: homeobox transcription factors regulate luciferase expression and transportation to peroxisome.</title>
        <authorList>
            <person name="Fu X."/>
        </authorList>
    </citation>
    <scope>NUCLEOTIDE SEQUENCE [LARGE SCALE GENOMIC DNA]</scope>
</reference>
<gene>
    <name evidence="5" type="ORF">RN001_004510</name>
</gene>
<dbReference type="InterPro" id="IPR002104">
    <property type="entry name" value="Integrase_catalytic"/>
</dbReference>
<protein>
    <recommendedName>
        <fullName evidence="4">Tyr recombinase domain-containing protein</fullName>
    </recommendedName>
</protein>
<evidence type="ECO:0000259" key="4">
    <source>
        <dbReference type="PROSITE" id="PS51898"/>
    </source>
</evidence>
<dbReference type="GO" id="GO:0006310">
    <property type="term" value="P:DNA recombination"/>
    <property type="evidence" value="ECO:0007669"/>
    <property type="project" value="UniProtKB-KW"/>
</dbReference>
<dbReference type="EMBL" id="JARPUR010000002">
    <property type="protein sequence ID" value="KAK4881191.1"/>
    <property type="molecule type" value="Genomic_DNA"/>
</dbReference>
<dbReference type="SUPFAM" id="SSF56349">
    <property type="entry name" value="DNA breaking-rejoining enzymes"/>
    <property type="match status" value="1"/>
</dbReference>
<dbReference type="Gene3D" id="1.10.443.10">
    <property type="entry name" value="Intergrase catalytic core"/>
    <property type="match status" value="1"/>
</dbReference>
<name>A0AAN7SA52_9COLE</name>
<evidence type="ECO:0000256" key="3">
    <source>
        <dbReference type="SAM" id="Phobius"/>
    </source>
</evidence>
<dbReference type="InterPro" id="IPR011010">
    <property type="entry name" value="DNA_brk_join_enz"/>
</dbReference>
<keyword evidence="6" id="KW-1185">Reference proteome</keyword>
<proteinExistence type="predicted"/>
<dbReference type="AlphaFoldDB" id="A0AAN7SA52"/>
<keyword evidence="2" id="KW-0233">DNA recombination</keyword>
<feature type="domain" description="Tyr recombinase" evidence="4">
    <location>
        <begin position="99"/>
        <end position="289"/>
    </location>
</feature>
<keyword evidence="3" id="KW-0812">Transmembrane</keyword>
<evidence type="ECO:0000256" key="2">
    <source>
        <dbReference type="ARBA" id="ARBA00023172"/>
    </source>
</evidence>
<keyword evidence="3" id="KW-0472">Membrane</keyword>
<dbReference type="Proteomes" id="UP001353858">
    <property type="component" value="Unassembled WGS sequence"/>
</dbReference>
<dbReference type="InterPro" id="IPR050090">
    <property type="entry name" value="Tyrosine_recombinase_XerCD"/>
</dbReference>
<dbReference type="InterPro" id="IPR013762">
    <property type="entry name" value="Integrase-like_cat_sf"/>
</dbReference>
<dbReference type="Pfam" id="PF00589">
    <property type="entry name" value="Phage_integrase"/>
    <property type="match status" value="1"/>
</dbReference>
<keyword evidence="1" id="KW-0238">DNA-binding</keyword>
<evidence type="ECO:0000256" key="1">
    <source>
        <dbReference type="ARBA" id="ARBA00023125"/>
    </source>
</evidence>
<dbReference type="CDD" id="cd00397">
    <property type="entry name" value="DNA_BRE_C"/>
    <property type="match status" value="1"/>
</dbReference>
<dbReference type="PANTHER" id="PTHR30349">
    <property type="entry name" value="PHAGE INTEGRASE-RELATED"/>
    <property type="match status" value="1"/>
</dbReference>
<feature type="transmembrane region" description="Helical" evidence="3">
    <location>
        <begin position="327"/>
        <end position="352"/>
    </location>
</feature>